<organism evidence="1 2">
    <name type="scientific">Clostridium saccharobutylicum</name>
    <dbReference type="NCBI Taxonomy" id="169679"/>
    <lineage>
        <taxon>Bacteria</taxon>
        <taxon>Bacillati</taxon>
        <taxon>Bacillota</taxon>
        <taxon>Clostridia</taxon>
        <taxon>Eubacteriales</taxon>
        <taxon>Clostridiaceae</taxon>
        <taxon>Clostridium</taxon>
    </lineage>
</organism>
<dbReference type="EMBL" id="LZYZ01000003">
    <property type="protein sequence ID" value="OOM13810.1"/>
    <property type="molecule type" value="Genomic_DNA"/>
</dbReference>
<proteinExistence type="predicted"/>
<dbReference type="RefSeq" id="WP_077865192.1">
    <property type="nucleotide sequence ID" value="NZ_LZYZ01000003.1"/>
</dbReference>
<evidence type="ECO:0000313" key="1">
    <source>
        <dbReference type="EMBL" id="OOM13810.1"/>
    </source>
</evidence>
<accession>A0A1S8NBJ7</accession>
<dbReference type="AlphaFoldDB" id="A0A1S8NBJ7"/>
<reference evidence="1 2" key="1">
    <citation type="submission" date="2016-05" db="EMBL/GenBank/DDBJ databases">
        <title>Microbial solvent formation.</title>
        <authorList>
            <person name="Poehlein A."/>
            <person name="Montoya Solano J.D."/>
            <person name="Flitsch S."/>
            <person name="Krabben P."/>
            <person name="Duerre P."/>
            <person name="Daniel R."/>
        </authorList>
    </citation>
    <scope>NUCLEOTIDE SEQUENCE [LARGE SCALE GENOMIC DNA]</scope>
    <source>
        <strain evidence="1 2">L1-8</strain>
    </source>
</reference>
<dbReference type="STRING" id="169679.CSACC_15240"/>
<name>A0A1S8NBJ7_CLOSA</name>
<gene>
    <name evidence="1" type="ORF">CLOSAC_18960</name>
</gene>
<dbReference type="Proteomes" id="UP000191154">
    <property type="component" value="Unassembled WGS sequence"/>
</dbReference>
<evidence type="ECO:0000313" key="2">
    <source>
        <dbReference type="Proteomes" id="UP000191154"/>
    </source>
</evidence>
<protein>
    <submittedName>
        <fullName evidence="1">Uncharacterized protein</fullName>
    </submittedName>
</protein>
<comment type="caution">
    <text evidence="1">The sequence shown here is derived from an EMBL/GenBank/DDBJ whole genome shotgun (WGS) entry which is preliminary data.</text>
</comment>
<sequence>MGYNVIDLIDKAIKIEQERKNIIMNAMSKDSNYPNIRLISKILVDQGDKRIDYYEKIKEETKNKDLEEIDFMTYDKISFLINEFNKKIYITEAKSPKEYILFSLELARDKYSLFIDIQGRLFNNTKDKNTKAYEILSKIIEVVRKQIDTLEKTIQYIH</sequence>